<dbReference type="Pfam" id="PF00072">
    <property type="entry name" value="Response_reg"/>
    <property type="match status" value="1"/>
</dbReference>
<evidence type="ECO:0000256" key="4">
    <source>
        <dbReference type="SAM" id="MobiDB-lite"/>
    </source>
</evidence>
<dbReference type="Proteomes" id="UP000232875">
    <property type="component" value="Unassembled WGS sequence"/>
</dbReference>
<dbReference type="PANTHER" id="PTHR45339:SF1">
    <property type="entry name" value="HYBRID SIGNAL TRANSDUCTION HISTIDINE KINASE J"/>
    <property type="match status" value="1"/>
</dbReference>
<organism evidence="6 7">
    <name type="scientific">Malassezia vespertilionis</name>
    <dbReference type="NCBI Taxonomy" id="2020962"/>
    <lineage>
        <taxon>Eukaryota</taxon>
        <taxon>Fungi</taxon>
        <taxon>Dikarya</taxon>
        <taxon>Basidiomycota</taxon>
        <taxon>Ustilaginomycotina</taxon>
        <taxon>Malasseziomycetes</taxon>
        <taxon>Malasseziales</taxon>
        <taxon>Malasseziaceae</taxon>
        <taxon>Malassezia</taxon>
    </lineage>
</organism>
<evidence type="ECO:0000256" key="2">
    <source>
        <dbReference type="ARBA" id="ARBA00023012"/>
    </source>
</evidence>
<feature type="region of interest" description="Disordered" evidence="4">
    <location>
        <begin position="553"/>
        <end position="589"/>
    </location>
</feature>
<dbReference type="AlphaFoldDB" id="A0A2N1J7Q2"/>
<dbReference type="PROSITE" id="PS50110">
    <property type="entry name" value="RESPONSE_REGULATORY"/>
    <property type="match status" value="1"/>
</dbReference>
<dbReference type="PANTHER" id="PTHR45339">
    <property type="entry name" value="HYBRID SIGNAL TRANSDUCTION HISTIDINE KINASE J"/>
    <property type="match status" value="1"/>
</dbReference>
<evidence type="ECO:0000259" key="5">
    <source>
        <dbReference type="PROSITE" id="PS50110"/>
    </source>
</evidence>
<dbReference type="InterPro" id="IPR011006">
    <property type="entry name" value="CheY-like_superfamily"/>
</dbReference>
<dbReference type="OrthoDB" id="21225at2759"/>
<feature type="modified residue" description="4-aspartylphosphate" evidence="3">
    <location>
        <position position="684"/>
    </location>
</feature>
<evidence type="ECO:0000313" key="7">
    <source>
        <dbReference type="Proteomes" id="UP000232875"/>
    </source>
</evidence>
<dbReference type="FunFam" id="3.40.50.2300:FF:000146">
    <property type="entry name" value="Putative two-component response regulator SSK1p"/>
    <property type="match status" value="1"/>
</dbReference>
<dbReference type="GO" id="GO:0000156">
    <property type="term" value="F:phosphorelay response regulator activity"/>
    <property type="evidence" value="ECO:0007669"/>
    <property type="project" value="UniProtKB-ARBA"/>
</dbReference>
<dbReference type="SMART" id="SM00448">
    <property type="entry name" value="REC"/>
    <property type="match status" value="1"/>
</dbReference>
<reference evidence="6 7" key="1">
    <citation type="submission" date="2017-10" db="EMBL/GenBank/DDBJ databases">
        <title>A novel species of cold-tolerant Malassezia isolated from bats.</title>
        <authorList>
            <person name="Lorch J.M."/>
            <person name="Palmer J.M."/>
            <person name="Vanderwolf K.J."/>
            <person name="Schmidt K.Z."/>
            <person name="Verant M.L."/>
            <person name="Weller T.J."/>
            <person name="Blehert D.S."/>
        </authorList>
    </citation>
    <scope>NUCLEOTIDE SEQUENCE [LARGE SCALE GENOMIC DNA]</scope>
    <source>
        <strain evidence="6 7">NWHC:44797-103</strain>
    </source>
</reference>
<dbReference type="SUPFAM" id="SSF52172">
    <property type="entry name" value="CheY-like"/>
    <property type="match status" value="1"/>
</dbReference>
<dbReference type="STRING" id="2020962.A0A2N1J7Q2"/>
<feature type="compositionally biased region" description="Basic and acidic residues" evidence="4">
    <location>
        <begin position="432"/>
        <end position="443"/>
    </location>
</feature>
<feature type="region of interest" description="Disordered" evidence="4">
    <location>
        <begin position="407"/>
        <end position="443"/>
    </location>
</feature>
<keyword evidence="7" id="KW-1185">Reference proteome</keyword>
<keyword evidence="2" id="KW-0902">Two-component regulatory system</keyword>
<accession>A0A2N1J7Q2</accession>
<evidence type="ECO:0000256" key="1">
    <source>
        <dbReference type="ARBA" id="ARBA00022553"/>
    </source>
</evidence>
<evidence type="ECO:0000256" key="3">
    <source>
        <dbReference type="PROSITE-ProRule" id="PRU00169"/>
    </source>
</evidence>
<dbReference type="EMBL" id="KZ454994">
    <property type="protein sequence ID" value="PKI82581.1"/>
    <property type="molecule type" value="Genomic_DNA"/>
</dbReference>
<sequence length="820" mass="89548">MPASPYQLLTQTLLQCIDSTLQTLWHGSTAQMRVSVCAPTLQAVAHTSAAVQWFGAWFALSAAHPEIPATHTLVLKESVHDMVQVACDAVASSAAQHRVELFLTAAETGDASPGLLQRQAQGGEVVPWYPSNNYSMAAHTVLVYILSWVVHLSAEDACAVVLPITFGNAYDVRIDLFFDATSAPDATAWPAWLGTQADLQRVLDDFGMMVTQTPLPRAELAKIPQLAPLRDARHATYLQISLHKPRSVDLVSPAVEAPLAGATTLLQLVRALPLEQMRVHLAERRVCVVPRQDRALDPLAHLLQSCLQDWGCTVCSTVEAPGLDVCVLHDNVRMLQTCIKLGVAVVYFAPSDALEYAAAQCGDEARAVFLPTPVGKVRFLWALFHAICSYDPDQRLYRTRTGTELRLDASPDGTEAHGSLAPTPRVFSPKTHSPDEPRSLADAHPEAPVEQYLTQAVSQLTTQDTTSEGVVVRSEDGCTAGLFFSPSDGHAKEGGARKNTCTPRTFRTEPLQVALGRADSSSGQLFEPTSLVAEKTVQEYDARPTLRQIQLPPLDIARSGTPDRMHQDDDGPLPDTPHGPSVQFSRSHARTSALPQPGLLIGAATARPSTPPSLAVGRTGRRSIVRDATFLPPVKVLIVEDNVINQRILSMFLRKKHIKYEIAKDGREAIEKWREGDFHLILMDIQLPVLDGIAATKEIRRLETLARSTSYMERTPVPRHSVIIVALTASVLDSDRVAALAAGCNDYLNKPVSLTWLQRKILEWGSMQYLLHAGQHASVPHSPSAYHAQRSIGEAIDRNAQRAASHLQLRLPPAKDHVQL</sequence>
<dbReference type="Gene3D" id="3.40.50.2300">
    <property type="match status" value="1"/>
</dbReference>
<dbReference type="CDD" id="cd17546">
    <property type="entry name" value="REC_hyHK_CKI1_RcsC-like"/>
    <property type="match status" value="1"/>
</dbReference>
<proteinExistence type="predicted"/>
<evidence type="ECO:0000313" key="6">
    <source>
        <dbReference type="EMBL" id="PKI82581.1"/>
    </source>
</evidence>
<feature type="domain" description="Response regulatory" evidence="5">
    <location>
        <begin position="635"/>
        <end position="765"/>
    </location>
</feature>
<dbReference type="InterPro" id="IPR001789">
    <property type="entry name" value="Sig_transdc_resp-reg_receiver"/>
</dbReference>
<name>A0A2N1J7Q2_9BASI</name>
<keyword evidence="1 3" id="KW-0597">Phosphoprotein</keyword>
<gene>
    <name evidence="6" type="primary">SSK1</name>
    <name evidence="6" type="ORF">MVES_003428</name>
</gene>
<protein>
    <submittedName>
        <fullName evidence="6">Ssk1p</fullName>
    </submittedName>
</protein>